<evidence type="ECO:0000313" key="14">
    <source>
        <dbReference type="Proteomes" id="UP000796880"/>
    </source>
</evidence>
<dbReference type="GO" id="GO:0006511">
    <property type="term" value="P:ubiquitin-dependent protein catabolic process"/>
    <property type="evidence" value="ECO:0007669"/>
    <property type="project" value="TreeGrafter"/>
</dbReference>
<gene>
    <name evidence="13" type="ORF">FNV43_RR15332</name>
</gene>
<organism evidence="13 14">
    <name type="scientific">Rhamnella rubrinervis</name>
    <dbReference type="NCBI Taxonomy" id="2594499"/>
    <lineage>
        <taxon>Eukaryota</taxon>
        <taxon>Viridiplantae</taxon>
        <taxon>Streptophyta</taxon>
        <taxon>Embryophyta</taxon>
        <taxon>Tracheophyta</taxon>
        <taxon>Spermatophyta</taxon>
        <taxon>Magnoliopsida</taxon>
        <taxon>eudicotyledons</taxon>
        <taxon>Gunneridae</taxon>
        <taxon>Pentapetalae</taxon>
        <taxon>rosids</taxon>
        <taxon>fabids</taxon>
        <taxon>Rosales</taxon>
        <taxon>Rhamnaceae</taxon>
        <taxon>rhamnoid group</taxon>
        <taxon>Rhamneae</taxon>
        <taxon>Rhamnella</taxon>
    </lineage>
</organism>
<keyword evidence="7" id="KW-0863">Zinc-finger</keyword>
<dbReference type="GO" id="GO:0008270">
    <property type="term" value="F:zinc ion binding"/>
    <property type="evidence" value="ECO:0007669"/>
    <property type="project" value="UniProtKB-KW"/>
</dbReference>
<feature type="transmembrane region" description="Helical" evidence="12">
    <location>
        <begin position="186"/>
        <end position="218"/>
    </location>
</feature>
<keyword evidence="5 12" id="KW-0812">Transmembrane</keyword>
<evidence type="ECO:0000256" key="6">
    <source>
        <dbReference type="ARBA" id="ARBA00022723"/>
    </source>
</evidence>
<sequence length="313" mass="35593">MAEEQETLHGLILRRPLMSTTFAVPLSRYTTRLISAADHPRILLGDCVGSHSDADDDAGRPIYGEACVYSRPILVLDVVWNFAFVMVSMVVLLSTFKERPSTPLRLWILGYSLQCILHVGFVYFEYQRKWCADIVGLHAVSSSRSHTSNAKRLDSINKMMSSIWWIIGFYWIVVGGQPLLQNSPRLYWLTMVFLAFDVFIIIFCIGMACVIFFVLCCYRSIVAFVYAMIIREGASEDEIRTLPKYRFRQLNPFGTFDYDKKLEIVGERLEAGNSSHINELVLCSEDSVSTVSQSSSVLSDFIISYFLVSEFVS</sequence>
<evidence type="ECO:0000313" key="13">
    <source>
        <dbReference type="EMBL" id="KAF3441418.1"/>
    </source>
</evidence>
<reference evidence="13" key="1">
    <citation type="submission" date="2020-03" db="EMBL/GenBank/DDBJ databases">
        <title>A high-quality chromosome-level genome assembly of a woody plant with both climbing and erect habits, Rhamnella rubrinervis.</title>
        <authorList>
            <person name="Lu Z."/>
            <person name="Yang Y."/>
            <person name="Zhu X."/>
            <person name="Sun Y."/>
        </authorList>
    </citation>
    <scope>NUCLEOTIDE SEQUENCE</scope>
    <source>
        <strain evidence="13">BYM</strain>
        <tissue evidence="13">Leaf</tissue>
    </source>
</reference>
<accession>A0A8K0GXD3</accession>
<evidence type="ECO:0000256" key="4">
    <source>
        <dbReference type="ARBA" id="ARBA00022679"/>
    </source>
</evidence>
<keyword evidence="4" id="KW-0808">Transferase</keyword>
<feature type="transmembrane region" description="Helical" evidence="12">
    <location>
        <begin position="106"/>
        <end position="124"/>
    </location>
</feature>
<feature type="transmembrane region" description="Helical" evidence="12">
    <location>
        <begin position="162"/>
        <end position="180"/>
    </location>
</feature>
<protein>
    <recommendedName>
        <fullName evidence="3">RING-type E3 ubiquitin transferase</fullName>
        <ecNumber evidence="3">2.3.2.27</ecNumber>
    </recommendedName>
</protein>
<dbReference type="EC" id="2.3.2.27" evidence="3"/>
<dbReference type="PANTHER" id="PTHR45977:SF19">
    <property type="entry name" value="RING-TYPE DOMAIN-CONTAINING PROTEIN"/>
    <property type="match status" value="1"/>
</dbReference>
<evidence type="ECO:0000256" key="3">
    <source>
        <dbReference type="ARBA" id="ARBA00012483"/>
    </source>
</evidence>
<dbReference type="GO" id="GO:0016567">
    <property type="term" value="P:protein ubiquitination"/>
    <property type="evidence" value="ECO:0007669"/>
    <property type="project" value="TreeGrafter"/>
</dbReference>
<keyword evidence="11 12" id="KW-0472">Membrane</keyword>
<dbReference type="Proteomes" id="UP000796880">
    <property type="component" value="Unassembled WGS sequence"/>
</dbReference>
<keyword evidence="6" id="KW-0479">Metal-binding</keyword>
<evidence type="ECO:0000256" key="5">
    <source>
        <dbReference type="ARBA" id="ARBA00022692"/>
    </source>
</evidence>
<dbReference type="PANTHER" id="PTHR45977">
    <property type="entry name" value="TARGET OF ERK KINASE MPK-1"/>
    <property type="match status" value="1"/>
</dbReference>
<keyword evidence="10 12" id="KW-1133">Transmembrane helix</keyword>
<dbReference type="OrthoDB" id="8062037at2759"/>
<evidence type="ECO:0000256" key="12">
    <source>
        <dbReference type="SAM" id="Phobius"/>
    </source>
</evidence>
<dbReference type="AlphaFoldDB" id="A0A8K0GXD3"/>
<evidence type="ECO:0000256" key="8">
    <source>
        <dbReference type="ARBA" id="ARBA00022786"/>
    </source>
</evidence>
<name>A0A8K0GXD3_9ROSA</name>
<evidence type="ECO:0000256" key="1">
    <source>
        <dbReference type="ARBA" id="ARBA00000900"/>
    </source>
</evidence>
<dbReference type="GO" id="GO:0061630">
    <property type="term" value="F:ubiquitin protein ligase activity"/>
    <property type="evidence" value="ECO:0007669"/>
    <property type="project" value="UniProtKB-EC"/>
</dbReference>
<dbReference type="GO" id="GO:0000325">
    <property type="term" value="C:plant-type vacuole"/>
    <property type="evidence" value="ECO:0007669"/>
    <property type="project" value="TreeGrafter"/>
</dbReference>
<keyword evidence="9" id="KW-0862">Zinc</keyword>
<comment type="caution">
    <text evidence="13">The sequence shown here is derived from an EMBL/GenBank/DDBJ whole genome shotgun (WGS) entry which is preliminary data.</text>
</comment>
<keyword evidence="14" id="KW-1185">Reference proteome</keyword>
<dbReference type="GO" id="GO:0016020">
    <property type="term" value="C:membrane"/>
    <property type="evidence" value="ECO:0007669"/>
    <property type="project" value="UniProtKB-SubCell"/>
</dbReference>
<feature type="transmembrane region" description="Helical" evidence="12">
    <location>
        <begin position="73"/>
        <end position="94"/>
    </location>
</feature>
<evidence type="ECO:0000256" key="10">
    <source>
        <dbReference type="ARBA" id="ARBA00022989"/>
    </source>
</evidence>
<comment type="catalytic activity">
    <reaction evidence="1">
        <text>S-ubiquitinyl-[E2 ubiquitin-conjugating enzyme]-L-cysteine + [acceptor protein]-L-lysine = [E2 ubiquitin-conjugating enzyme]-L-cysteine + N(6)-ubiquitinyl-[acceptor protein]-L-lysine.</text>
        <dbReference type="EC" id="2.3.2.27"/>
    </reaction>
</comment>
<evidence type="ECO:0000256" key="11">
    <source>
        <dbReference type="ARBA" id="ARBA00023136"/>
    </source>
</evidence>
<dbReference type="EMBL" id="VOIH02000007">
    <property type="protein sequence ID" value="KAF3441418.1"/>
    <property type="molecule type" value="Genomic_DNA"/>
</dbReference>
<keyword evidence="8" id="KW-0833">Ubl conjugation pathway</keyword>
<proteinExistence type="predicted"/>
<evidence type="ECO:0000256" key="7">
    <source>
        <dbReference type="ARBA" id="ARBA00022771"/>
    </source>
</evidence>
<evidence type="ECO:0000256" key="2">
    <source>
        <dbReference type="ARBA" id="ARBA00004141"/>
    </source>
</evidence>
<comment type="subcellular location">
    <subcellularLocation>
        <location evidence="2">Membrane</location>
        <topology evidence="2">Multi-pass membrane protein</topology>
    </subcellularLocation>
</comment>
<evidence type="ECO:0000256" key="9">
    <source>
        <dbReference type="ARBA" id="ARBA00022833"/>
    </source>
</evidence>